<evidence type="ECO:0000256" key="1">
    <source>
        <dbReference type="SAM" id="MobiDB-lite"/>
    </source>
</evidence>
<dbReference type="AlphaFoldDB" id="A0A803NXL7"/>
<evidence type="ECO:0000313" key="3">
    <source>
        <dbReference type="Proteomes" id="UP000596661"/>
    </source>
</evidence>
<feature type="region of interest" description="Disordered" evidence="1">
    <location>
        <begin position="1"/>
        <end position="29"/>
    </location>
</feature>
<accession>A0A803NXL7</accession>
<reference evidence="2" key="1">
    <citation type="submission" date="2018-11" db="EMBL/GenBank/DDBJ databases">
        <authorList>
            <person name="Grassa J C."/>
        </authorList>
    </citation>
    <scope>NUCLEOTIDE SEQUENCE [LARGE SCALE GENOMIC DNA]</scope>
</reference>
<protein>
    <submittedName>
        <fullName evidence="2">Uncharacterized protein</fullName>
    </submittedName>
</protein>
<dbReference type="Gramene" id="evm.model.02.2437">
    <property type="protein sequence ID" value="cds.evm.model.02.2437"/>
    <property type="gene ID" value="evm.TU.02.2437"/>
</dbReference>
<sequence length="93" mass="10267">MEKLTNRRGKKRDPKSHPGVKQSIAGVRAKPKSSLTTICVQAIKREGMGQREGRHLSCYMGSNIALVGERGIGIRERRIKESSWGFDFGVGLA</sequence>
<feature type="compositionally biased region" description="Basic residues" evidence="1">
    <location>
        <begin position="1"/>
        <end position="14"/>
    </location>
</feature>
<dbReference type="EMBL" id="UZAU01000235">
    <property type="status" value="NOT_ANNOTATED_CDS"/>
    <property type="molecule type" value="Genomic_DNA"/>
</dbReference>
<dbReference type="EnsemblPlants" id="evm.model.02.2437">
    <property type="protein sequence ID" value="cds.evm.model.02.2437"/>
    <property type="gene ID" value="evm.TU.02.2437"/>
</dbReference>
<organism evidence="2 3">
    <name type="scientific">Cannabis sativa</name>
    <name type="common">Hemp</name>
    <name type="synonym">Marijuana</name>
    <dbReference type="NCBI Taxonomy" id="3483"/>
    <lineage>
        <taxon>Eukaryota</taxon>
        <taxon>Viridiplantae</taxon>
        <taxon>Streptophyta</taxon>
        <taxon>Embryophyta</taxon>
        <taxon>Tracheophyta</taxon>
        <taxon>Spermatophyta</taxon>
        <taxon>Magnoliopsida</taxon>
        <taxon>eudicotyledons</taxon>
        <taxon>Gunneridae</taxon>
        <taxon>Pentapetalae</taxon>
        <taxon>rosids</taxon>
        <taxon>fabids</taxon>
        <taxon>Rosales</taxon>
        <taxon>Cannabaceae</taxon>
        <taxon>Cannabis</taxon>
    </lineage>
</organism>
<name>A0A803NXL7_CANSA</name>
<keyword evidence="3" id="KW-1185">Reference proteome</keyword>
<dbReference type="Proteomes" id="UP000596661">
    <property type="component" value="Chromosome 2"/>
</dbReference>
<reference evidence="2" key="2">
    <citation type="submission" date="2021-03" db="UniProtKB">
        <authorList>
            <consortium name="EnsemblPlants"/>
        </authorList>
    </citation>
    <scope>IDENTIFICATION</scope>
</reference>
<proteinExistence type="predicted"/>
<evidence type="ECO:0000313" key="2">
    <source>
        <dbReference type="EnsemblPlants" id="cds.evm.model.02.2437"/>
    </source>
</evidence>